<protein>
    <submittedName>
        <fullName evidence="3">Uncharacterized protein</fullName>
    </submittedName>
</protein>
<reference evidence="3" key="1">
    <citation type="journal article" date="2010" name="Science">
        <title>Plasticity of animal genome architecture unmasked by rapid evolution of a pelagic tunicate.</title>
        <authorList>
            <person name="Denoeud F."/>
            <person name="Henriet S."/>
            <person name="Mungpakdee S."/>
            <person name="Aury J.M."/>
            <person name="Da Silva C."/>
            <person name="Brinkmann H."/>
            <person name="Mikhaleva J."/>
            <person name="Olsen L.C."/>
            <person name="Jubin C."/>
            <person name="Canestro C."/>
            <person name="Bouquet J.M."/>
            <person name="Danks G."/>
            <person name="Poulain J."/>
            <person name="Campsteijn C."/>
            <person name="Adamski M."/>
            <person name="Cross I."/>
            <person name="Yadetie F."/>
            <person name="Muffato M."/>
            <person name="Louis A."/>
            <person name="Butcher S."/>
            <person name="Tsagkogeorga G."/>
            <person name="Konrad A."/>
            <person name="Singh S."/>
            <person name="Jensen M.F."/>
            <person name="Cong E.H."/>
            <person name="Eikeseth-Otteraa H."/>
            <person name="Noel B."/>
            <person name="Anthouard V."/>
            <person name="Porcel B.M."/>
            <person name="Kachouri-Lafond R."/>
            <person name="Nishino A."/>
            <person name="Ugolini M."/>
            <person name="Chourrout P."/>
            <person name="Nishida H."/>
            <person name="Aasland R."/>
            <person name="Huzurbazar S."/>
            <person name="Westhof E."/>
            <person name="Delsuc F."/>
            <person name="Lehrach H."/>
            <person name="Reinhardt R."/>
            <person name="Weissenbach J."/>
            <person name="Roy S.W."/>
            <person name="Artiguenave F."/>
            <person name="Postlethwait J.H."/>
            <person name="Manak J.R."/>
            <person name="Thompson E.M."/>
            <person name="Jaillon O."/>
            <person name="Du Pasquier L."/>
            <person name="Boudinot P."/>
            <person name="Liberles D.A."/>
            <person name="Volff J.N."/>
            <person name="Philippe H."/>
            <person name="Lenhard B."/>
            <person name="Roest Crollius H."/>
            <person name="Wincker P."/>
            <person name="Chourrout D."/>
        </authorList>
    </citation>
    <scope>NUCLEOTIDE SEQUENCE [LARGE SCALE GENOMIC DNA]</scope>
</reference>
<dbReference type="AlphaFoldDB" id="E4Y6U5"/>
<proteinExistence type="predicted"/>
<dbReference type="Proteomes" id="UP000011014">
    <property type="component" value="Unassembled WGS sequence"/>
</dbReference>
<dbReference type="EMBL" id="FN654300">
    <property type="protein sequence ID" value="CBY31345.1"/>
    <property type="molecule type" value="Genomic_DNA"/>
</dbReference>
<keyword evidence="2" id="KW-0812">Transmembrane</keyword>
<feature type="transmembrane region" description="Helical" evidence="2">
    <location>
        <begin position="217"/>
        <end position="238"/>
    </location>
</feature>
<organism evidence="3">
    <name type="scientific">Oikopleura dioica</name>
    <name type="common">Tunicate</name>
    <dbReference type="NCBI Taxonomy" id="34765"/>
    <lineage>
        <taxon>Eukaryota</taxon>
        <taxon>Metazoa</taxon>
        <taxon>Chordata</taxon>
        <taxon>Tunicata</taxon>
        <taxon>Appendicularia</taxon>
        <taxon>Copelata</taxon>
        <taxon>Oikopleuridae</taxon>
        <taxon>Oikopleura</taxon>
    </lineage>
</organism>
<feature type="transmembrane region" description="Helical" evidence="2">
    <location>
        <begin position="46"/>
        <end position="69"/>
    </location>
</feature>
<keyword evidence="2" id="KW-0472">Membrane</keyword>
<sequence>MPIFCDFEQVERCVPSRNSELHPRKIKLSGVPRRRFYRSSLFPSQLIYCVYRGLLAAYFVAWFIVQIVSKALEGEQPKHFIYLTTWAETALNLHLIASFFTCLYGYLNETIDNSDNPSSTSSEIDLGNEKSNDKLLSATGRAGQIYSAHEDEPDKLLWFHKLSWVLYSFALDVGLSVTIAFWALLRTEFDAFSWHCHLVNSVGLILDLIVSDVPIRLLHFTWTWSFGLSYILMTWLLHKYSSLPYIYEGVLDWGDYRVITLFVVFGVCFALVPGCHIFAHWFQRGRNAILTRRYQKLTNSSPDISDSDGFGNTPLKNLDLEAPKTVAQPSCRSPQKKQRGRTVSGNYAKLENLPYSDDM</sequence>
<feature type="transmembrane region" description="Helical" evidence="2">
    <location>
        <begin position="89"/>
        <end position="107"/>
    </location>
</feature>
<feature type="transmembrane region" description="Helical" evidence="2">
    <location>
        <begin position="258"/>
        <end position="282"/>
    </location>
</feature>
<dbReference type="GO" id="GO:0016020">
    <property type="term" value="C:membrane"/>
    <property type="evidence" value="ECO:0007669"/>
    <property type="project" value="TreeGrafter"/>
</dbReference>
<evidence type="ECO:0000256" key="2">
    <source>
        <dbReference type="SAM" id="Phobius"/>
    </source>
</evidence>
<feature type="transmembrane region" description="Helical" evidence="2">
    <location>
        <begin position="164"/>
        <end position="185"/>
    </location>
</feature>
<name>E4Y6U5_OIKDI</name>
<evidence type="ECO:0000313" key="3">
    <source>
        <dbReference type="EMBL" id="CBY31345.1"/>
    </source>
</evidence>
<accession>E4Y6U5</accession>
<dbReference type="PANTHER" id="PTHR12242">
    <property type="entry name" value="OS02G0130600 PROTEIN-RELATED"/>
    <property type="match status" value="1"/>
</dbReference>
<evidence type="ECO:0000256" key="1">
    <source>
        <dbReference type="SAM" id="MobiDB-lite"/>
    </source>
</evidence>
<feature type="region of interest" description="Disordered" evidence="1">
    <location>
        <begin position="317"/>
        <end position="359"/>
    </location>
</feature>
<dbReference type="PANTHER" id="PTHR12242:SF45">
    <property type="entry name" value="MARVEL DOMAIN-CONTAINING PROTEIN"/>
    <property type="match status" value="1"/>
</dbReference>
<keyword evidence="2" id="KW-1133">Transmembrane helix</keyword>
<gene>
    <name evidence="3" type="ORF">GSOID_T00025244001</name>
</gene>